<evidence type="ECO:0000313" key="2">
    <source>
        <dbReference type="Proteomes" id="UP001148662"/>
    </source>
</evidence>
<reference evidence="1" key="1">
    <citation type="submission" date="2022-07" db="EMBL/GenBank/DDBJ databases">
        <title>Genome Sequence of Phlebia brevispora.</title>
        <authorList>
            <person name="Buettner E."/>
        </authorList>
    </citation>
    <scope>NUCLEOTIDE SEQUENCE</scope>
    <source>
        <strain evidence="1">MPL23</strain>
    </source>
</reference>
<keyword evidence="2" id="KW-1185">Reference proteome</keyword>
<sequence length="655" mass="73579">MAQLPLLVALISTAFRLAGYLFLRVIPSPRLRVALVTLYSLYLPGLYFGKATSEAPSEVANGEGSYTDDKSKKRLTKPKRHVNSLQAILFSLPSPSRSLTIINVAINTVILLLAADFVMYPVLDDAKGVVFTRVGAVYPDSVKLAVRYPAPNATENNLHILWRQVTFDTESSWHVGPAVRLTAADDWVSTARLDGLWPSTTYEYVLSDEEYRPLAYPAIPVQFHTFPDPRLHSGSHFRFVVTSCATPNFPYRPFHGRTIKGFDLLADYLWPHQTESPSESSVVGEPEAEGSASLTEPESTATPEVKPPAEFMLFLGDFIYADVPLYFGDDAEAYRRLYRRNYQSDSFRRVYEHLPMFHTYDDHEIINNYVGEGNDSTPPFANAADAFRLYNADANYDPAEPDQHYYDFRYADVAFFVMDTRRYRSDITKTDETSGTMLGDKQLSALYEWLGKASLMNYCYISVTSVPFTSLWQHDAKKDSWAAYPYEKISLLNALHSVPNVVFLSGDRHEFAAIKFTAEGAGHDILEVSTSPLSMFYVPFVRTLRMKSETTVKTVKETTVEGNVVAVEEEVPQEQVLKYLAEGNYKWSSLEIDTRDLQHPVAHLEVVIDGTVAYRLAIAGKPVNLNPTTALGNVVPTGFKGVLEKMGLKPSRWFS</sequence>
<gene>
    <name evidence="1" type="ORF">NM688_g3029</name>
</gene>
<organism evidence="1 2">
    <name type="scientific">Phlebia brevispora</name>
    <dbReference type="NCBI Taxonomy" id="194682"/>
    <lineage>
        <taxon>Eukaryota</taxon>
        <taxon>Fungi</taxon>
        <taxon>Dikarya</taxon>
        <taxon>Basidiomycota</taxon>
        <taxon>Agaricomycotina</taxon>
        <taxon>Agaricomycetes</taxon>
        <taxon>Polyporales</taxon>
        <taxon>Meruliaceae</taxon>
        <taxon>Phlebia</taxon>
    </lineage>
</organism>
<dbReference type="EMBL" id="JANHOG010000416">
    <property type="protein sequence ID" value="KAJ3554580.1"/>
    <property type="molecule type" value="Genomic_DNA"/>
</dbReference>
<evidence type="ECO:0000313" key="1">
    <source>
        <dbReference type="EMBL" id="KAJ3554580.1"/>
    </source>
</evidence>
<proteinExistence type="predicted"/>
<dbReference type="Proteomes" id="UP001148662">
    <property type="component" value="Unassembled WGS sequence"/>
</dbReference>
<accession>A0ACC1T723</accession>
<protein>
    <submittedName>
        <fullName evidence="1">Uncharacterized protein</fullName>
    </submittedName>
</protein>
<comment type="caution">
    <text evidence="1">The sequence shown here is derived from an EMBL/GenBank/DDBJ whole genome shotgun (WGS) entry which is preliminary data.</text>
</comment>
<name>A0ACC1T723_9APHY</name>